<dbReference type="GO" id="GO:0004674">
    <property type="term" value="F:protein serine/threonine kinase activity"/>
    <property type="evidence" value="ECO:0007669"/>
    <property type="project" value="UniProtKB-KW"/>
</dbReference>
<dbReference type="SMART" id="SM00220">
    <property type="entry name" value="S_TKc"/>
    <property type="match status" value="1"/>
</dbReference>
<proteinExistence type="predicted"/>
<comment type="caution">
    <text evidence="8">The sequence shown here is derived from an EMBL/GenBank/DDBJ whole genome shotgun (WGS) entry which is preliminary data.</text>
</comment>
<reference evidence="9" key="1">
    <citation type="submission" date="2018-12" db="EMBL/GenBank/DDBJ databases">
        <title>Tengunoibacter tsumagoiensis gen. nov., sp. nov., Dictyobacter kobayashii sp. nov., D. alpinus sp. nov., and D. joshuensis sp. nov. and description of Dictyobacteraceae fam. nov. within the order Ktedonobacterales isolated from Tengu-no-mugimeshi.</title>
        <authorList>
            <person name="Wang C.M."/>
            <person name="Zheng Y."/>
            <person name="Sakai Y."/>
            <person name="Toyoda A."/>
            <person name="Minakuchi Y."/>
            <person name="Abe K."/>
            <person name="Yokota A."/>
            <person name="Yabe S."/>
        </authorList>
    </citation>
    <scope>NUCLEOTIDE SEQUENCE [LARGE SCALE GENOMIC DNA]</scope>
    <source>
        <strain evidence="9">Uno11</strain>
    </source>
</reference>
<keyword evidence="9" id="KW-1185">Reference proteome</keyword>
<evidence type="ECO:0000256" key="6">
    <source>
        <dbReference type="PROSITE-ProRule" id="PRU10141"/>
    </source>
</evidence>
<name>A0A402ARD7_9CHLR</name>
<evidence type="ECO:0000259" key="7">
    <source>
        <dbReference type="PROSITE" id="PS50011"/>
    </source>
</evidence>
<dbReference type="InterPro" id="IPR030616">
    <property type="entry name" value="Aur-like"/>
</dbReference>
<dbReference type="PANTHER" id="PTHR24350">
    <property type="entry name" value="SERINE/THREONINE-PROTEIN KINASE IAL-RELATED"/>
    <property type="match status" value="1"/>
</dbReference>
<evidence type="ECO:0000256" key="3">
    <source>
        <dbReference type="ARBA" id="ARBA00022741"/>
    </source>
</evidence>
<organism evidence="8 9">
    <name type="scientific">Dictyobacter kobayashii</name>
    <dbReference type="NCBI Taxonomy" id="2014872"/>
    <lineage>
        <taxon>Bacteria</taxon>
        <taxon>Bacillati</taxon>
        <taxon>Chloroflexota</taxon>
        <taxon>Ktedonobacteria</taxon>
        <taxon>Ktedonobacterales</taxon>
        <taxon>Dictyobacteraceae</taxon>
        <taxon>Dictyobacter</taxon>
    </lineage>
</organism>
<dbReference type="InterPro" id="IPR008271">
    <property type="entry name" value="Ser/Thr_kinase_AS"/>
</dbReference>
<dbReference type="CDD" id="cd14014">
    <property type="entry name" value="STKc_PknB_like"/>
    <property type="match status" value="1"/>
</dbReference>
<keyword evidence="2" id="KW-0808">Transferase</keyword>
<evidence type="ECO:0000313" key="9">
    <source>
        <dbReference type="Proteomes" id="UP000287188"/>
    </source>
</evidence>
<evidence type="ECO:0000256" key="4">
    <source>
        <dbReference type="ARBA" id="ARBA00022777"/>
    </source>
</evidence>
<dbReference type="InterPro" id="IPR017441">
    <property type="entry name" value="Protein_kinase_ATP_BS"/>
</dbReference>
<dbReference type="PROSITE" id="PS00107">
    <property type="entry name" value="PROTEIN_KINASE_ATP"/>
    <property type="match status" value="1"/>
</dbReference>
<dbReference type="Proteomes" id="UP000287188">
    <property type="component" value="Unassembled WGS sequence"/>
</dbReference>
<feature type="domain" description="Protein kinase" evidence="7">
    <location>
        <begin position="18"/>
        <end position="253"/>
    </location>
</feature>
<dbReference type="SUPFAM" id="SSF56112">
    <property type="entry name" value="Protein kinase-like (PK-like)"/>
    <property type="match status" value="1"/>
</dbReference>
<accession>A0A402ARD7</accession>
<dbReference type="EMBL" id="BIFS01000001">
    <property type="protein sequence ID" value="GCE21658.1"/>
    <property type="molecule type" value="Genomic_DNA"/>
</dbReference>
<keyword evidence="1" id="KW-0723">Serine/threonine-protein kinase</keyword>
<keyword evidence="5 6" id="KW-0067">ATP-binding</keyword>
<sequence>MQPETMKDQRMAKRIKNYKIHRLLGHGNSAEVHLATEIQSGRQVALKLLHAFITDQKVKDNFLHEADIIRRLQHSSIVRVLDADFDDTRPFLVLTYAPNGNLRKKYPRTTVLPNNDILNYARNIGQALEYAHQQDIIHRDVKPENILLNERNAPLLSDFGIARIAQHTLTQSTQQPAGTPIYAAPEQLMGKPKKASDQYSLAIMIYEWLCGRPHLRAMILPGSMMPIVTRRSPRYANAIQRFPSPSKKSCSGP</sequence>
<dbReference type="PROSITE" id="PS00108">
    <property type="entry name" value="PROTEIN_KINASE_ST"/>
    <property type="match status" value="1"/>
</dbReference>
<evidence type="ECO:0000256" key="2">
    <source>
        <dbReference type="ARBA" id="ARBA00022679"/>
    </source>
</evidence>
<dbReference type="PROSITE" id="PS50011">
    <property type="entry name" value="PROTEIN_KINASE_DOM"/>
    <property type="match status" value="1"/>
</dbReference>
<gene>
    <name evidence="8" type="ORF">KDK_54580</name>
</gene>
<dbReference type="GO" id="GO:0005524">
    <property type="term" value="F:ATP binding"/>
    <property type="evidence" value="ECO:0007669"/>
    <property type="project" value="UniProtKB-UniRule"/>
</dbReference>
<evidence type="ECO:0000256" key="1">
    <source>
        <dbReference type="ARBA" id="ARBA00022527"/>
    </source>
</evidence>
<keyword evidence="4" id="KW-0418">Kinase</keyword>
<protein>
    <recommendedName>
        <fullName evidence="7">Protein kinase domain-containing protein</fullName>
    </recommendedName>
</protein>
<dbReference type="Gene3D" id="1.10.510.10">
    <property type="entry name" value="Transferase(Phosphotransferase) domain 1"/>
    <property type="match status" value="1"/>
</dbReference>
<dbReference type="OrthoDB" id="9801841at2"/>
<evidence type="ECO:0000256" key="5">
    <source>
        <dbReference type="ARBA" id="ARBA00022840"/>
    </source>
</evidence>
<evidence type="ECO:0000313" key="8">
    <source>
        <dbReference type="EMBL" id="GCE21658.1"/>
    </source>
</evidence>
<dbReference type="InterPro" id="IPR000719">
    <property type="entry name" value="Prot_kinase_dom"/>
</dbReference>
<keyword evidence="3 6" id="KW-0547">Nucleotide-binding</keyword>
<feature type="binding site" evidence="6">
    <location>
        <position position="47"/>
    </location>
    <ligand>
        <name>ATP</name>
        <dbReference type="ChEBI" id="CHEBI:30616"/>
    </ligand>
</feature>
<dbReference type="AlphaFoldDB" id="A0A402ARD7"/>
<dbReference type="InterPro" id="IPR011009">
    <property type="entry name" value="Kinase-like_dom_sf"/>
</dbReference>
<dbReference type="Pfam" id="PF00069">
    <property type="entry name" value="Pkinase"/>
    <property type="match status" value="1"/>
</dbReference>